<evidence type="ECO:0000313" key="8">
    <source>
        <dbReference type="Proteomes" id="UP000193247"/>
    </source>
</evidence>
<dbReference type="InterPro" id="IPR002305">
    <property type="entry name" value="aa-tRNA-synth_Ic"/>
</dbReference>
<evidence type="ECO:0000256" key="3">
    <source>
        <dbReference type="ARBA" id="ARBA00022840"/>
    </source>
</evidence>
<evidence type="ECO:0000256" key="6">
    <source>
        <dbReference type="RuleBase" id="RU363036"/>
    </source>
</evidence>
<evidence type="ECO:0008006" key="9">
    <source>
        <dbReference type="Google" id="ProtNLM"/>
    </source>
</evidence>
<dbReference type="EMBL" id="NCXP01000005">
    <property type="protein sequence ID" value="OSC41849.1"/>
    <property type="molecule type" value="Genomic_DNA"/>
</dbReference>
<comment type="caution">
    <text evidence="7">The sequence shown here is derived from an EMBL/GenBank/DDBJ whole genome shotgun (WGS) entry which is preliminary data.</text>
</comment>
<dbReference type="Pfam" id="PF00579">
    <property type="entry name" value="tRNA-synt_1b"/>
    <property type="match status" value="1"/>
</dbReference>
<dbReference type="AlphaFoldDB" id="A0A1X2LXM3"/>
<dbReference type="GO" id="GO:0005524">
    <property type="term" value="F:ATP binding"/>
    <property type="evidence" value="ECO:0007669"/>
    <property type="project" value="UniProtKB-KW"/>
</dbReference>
<evidence type="ECO:0000313" key="7">
    <source>
        <dbReference type="EMBL" id="OSC41849.1"/>
    </source>
</evidence>
<keyword evidence="8" id="KW-1185">Reference proteome</keyword>
<name>A0A1X2LXM3_9MYCO</name>
<organism evidence="7 8">
    <name type="scientific">Mycobacterium decipiens</name>
    <dbReference type="NCBI Taxonomy" id="1430326"/>
    <lineage>
        <taxon>Bacteria</taxon>
        <taxon>Bacillati</taxon>
        <taxon>Actinomycetota</taxon>
        <taxon>Actinomycetes</taxon>
        <taxon>Mycobacteriales</taxon>
        <taxon>Mycobacteriaceae</taxon>
        <taxon>Mycobacterium</taxon>
    </lineage>
</organism>
<evidence type="ECO:0000256" key="2">
    <source>
        <dbReference type="ARBA" id="ARBA00022741"/>
    </source>
</evidence>
<sequence length="336" mass="37506">MAEFGYSPFELRKFDFPLAGIDTDTLNARYLCNYRGDQHLNFAPERRIITTGFGMSGVPHLATVAQILKIIELQRGGERCQIVLGDLDAYNGKVRSFSQVRALADDFEEYVLRLGFDPARGTVRAQDGHHAALEAMYLIGRYVDQRDFDRAEEDNHSYYAAQGVVDSSMTFRRALSLCLMAADFIALGQTHDAVLVTLGIDEHKYVRFATDVCRRLDEESPLRTGFTISAAYTRMVRGFGGHPKFSKSIPGSAIDMTSTADQVRTQLLGEPPLPAVSATYQLMCELPCYTVEDLRDLHKWCIEGGRAWQLAVLDLADYVIDLIGKWPATATARNGE</sequence>
<dbReference type="SUPFAM" id="SSF52374">
    <property type="entry name" value="Nucleotidylyl transferase"/>
    <property type="match status" value="1"/>
</dbReference>
<dbReference type="Gene3D" id="3.40.50.620">
    <property type="entry name" value="HUPs"/>
    <property type="match status" value="1"/>
</dbReference>
<reference evidence="7 8" key="1">
    <citation type="submission" date="2017-04" db="EMBL/GenBank/DDBJ databases">
        <title>The new phylogeny of genus Mycobacterium.</title>
        <authorList>
            <person name="Tortoli E."/>
            <person name="Trovato A."/>
            <person name="Cirillo D.M."/>
        </authorList>
    </citation>
    <scope>NUCLEOTIDE SEQUENCE [LARGE SCALE GENOMIC DNA]</scope>
    <source>
        <strain evidence="7 8">TBL 1200985</strain>
    </source>
</reference>
<dbReference type="Proteomes" id="UP000193247">
    <property type="component" value="Unassembled WGS sequence"/>
</dbReference>
<gene>
    <name evidence="7" type="ORF">B8W66_06970</name>
</gene>
<dbReference type="GO" id="GO:0006418">
    <property type="term" value="P:tRNA aminoacylation for protein translation"/>
    <property type="evidence" value="ECO:0007669"/>
    <property type="project" value="InterPro"/>
</dbReference>
<keyword evidence="1 6" id="KW-0436">Ligase</keyword>
<keyword evidence="2 6" id="KW-0547">Nucleotide-binding</keyword>
<keyword evidence="3 6" id="KW-0067">ATP-binding</keyword>
<dbReference type="STRING" id="1430326.B8W66_06970"/>
<evidence type="ECO:0000256" key="5">
    <source>
        <dbReference type="ARBA" id="ARBA00023146"/>
    </source>
</evidence>
<proteinExistence type="inferred from homology"/>
<dbReference type="InterPro" id="IPR014729">
    <property type="entry name" value="Rossmann-like_a/b/a_fold"/>
</dbReference>
<evidence type="ECO:0000256" key="4">
    <source>
        <dbReference type="ARBA" id="ARBA00022917"/>
    </source>
</evidence>
<evidence type="ECO:0000256" key="1">
    <source>
        <dbReference type="ARBA" id="ARBA00022598"/>
    </source>
</evidence>
<comment type="similarity">
    <text evidence="6">Belongs to the class-I aminoacyl-tRNA synthetase family.</text>
</comment>
<keyword evidence="5 6" id="KW-0030">Aminoacyl-tRNA synthetase</keyword>
<accession>A0A1X2LXM3</accession>
<protein>
    <recommendedName>
        <fullName evidence="9">Tryptophan--tRNA ligase</fullName>
    </recommendedName>
</protein>
<dbReference type="GO" id="GO:0004812">
    <property type="term" value="F:aminoacyl-tRNA ligase activity"/>
    <property type="evidence" value="ECO:0007669"/>
    <property type="project" value="UniProtKB-KW"/>
</dbReference>
<keyword evidence="4 6" id="KW-0648">Protein biosynthesis</keyword>